<dbReference type="InterPro" id="IPR036388">
    <property type="entry name" value="WH-like_DNA-bd_sf"/>
</dbReference>
<dbReference type="SUPFAM" id="SSF46785">
    <property type="entry name" value="Winged helix' DNA-binding domain"/>
    <property type="match status" value="1"/>
</dbReference>
<dbReference type="InterPro" id="IPR036390">
    <property type="entry name" value="WH_DNA-bd_sf"/>
</dbReference>
<dbReference type="Pfam" id="PF03466">
    <property type="entry name" value="LysR_substrate"/>
    <property type="match status" value="1"/>
</dbReference>
<evidence type="ECO:0000259" key="5">
    <source>
        <dbReference type="PROSITE" id="PS50931"/>
    </source>
</evidence>
<evidence type="ECO:0000313" key="6">
    <source>
        <dbReference type="EMBL" id="CYU78887.1"/>
    </source>
</evidence>
<dbReference type="PANTHER" id="PTHR30126">
    <property type="entry name" value="HTH-TYPE TRANSCRIPTIONAL REGULATOR"/>
    <property type="match status" value="1"/>
</dbReference>
<comment type="similarity">
    <text evidence="1">Belongs to the LysR transcriptional regulatory family.</text>
</comment>
<dbReference type="GO" id="GO:0000976">
    <property type="term" value="F:transcription cis-regulatory region binding"/>
    <property type="evidence" value="ECO:0007669"/>
    <property type="project" value="TreeGrafter"/>
</dbReference>
<dbReference type="EMBL" id="FIGJ01000016">
    <property type="protein sequence ID" value="CYU78887.1"/>
    <property type="molecule type" value="Genomic_DNA"/>
</dbReference>
<dbReference type="Gene3D" id="1.10.10.10">
    <property type="entry name" value="Winged helix-like DNA-binding domain superfamily/Winged helix DNA-binding domain"/>
    <property type="match status" value="1"/>
</dbReference>
<dbReference type="PROSITE" id="PS50931">
    <property type="entry name" value="HTH_LYSR"/>
    <property type="match status" value="1"/>
</dbReference>
<dbReference type="InterPro" id="IPR000847">
    <property type="entry name" value="LysR_HTH_N"/>
</dbReference>
<dbReference type="SUPFAM" id="SSF53850">
    <property type="entry name" value="Periplasmic binding protein-like II"/>
    <property type="match status" value="1"/>
</dbReference>
<accession>A0A116L877</accession>
<dbReference type="AlphaFoldDB" id="A0A116L877"/>
<name>A0A116L877_STRSU</name>
<keyword evidence="2" id="KW-0805">Transcription regulation</keyword>
<dbReference type="Proteomes" id="UP000072618">
    <property type="component" value="Unassembled WGS sequence"/>
</dbReference>
<sequence>MNLDWYYTFLVLSKHLTYHRASEELFLTEPTLHQQIKKLEKHLQVKLFETIGRKLSLTSMGQEFIPIAQKIVTTYEEGIQKIQLKNKKLETHLRIAASPYIATYLLPKFLPIFFEEQPSITISVTVLQNDISHAIESNQFDIGIAREEPYTTKIHSEKICEGKIALFYPQSDLHLTEVELFQKYKILSDNHPTYWTKVKQEISELVPDSQFVSIQDISVTEKLIEMEQGISYLPLYLKTNFNPKICSRIPVEISIPVSFTYLLTRKNSDAIELFNNQFKNFILLEQNKVN</sequence>
<keyword evidence="3" id="KW-0238">DNA-binding</keyword>
<evidence type="ECO:0000256" key="4">
    <source>
        <dbReference type="ARBA" id="ARBA00023163"/>
    </source>
</evidence>
<keyword evidence="4" id="KW-0804">Transcription</keyword>
<feature type="domain" description="HTH lysR-type" evidence="5">
    <location>
        <begin position="1"/>
        <end position="58"/>
    </location>
</feature>
<gene>
    <name evidence="6" type="primary">hcaR</name>
    <name evidence="6" type="ORF">ERS132394_01415</name>
</gene>
<evidence type="ECO:0000256" key="3">
    <source>
        <dbReference type="ARBA" id="ARBA00023125"/>
    </source>
</evidence>
<organism evidence="6 7">
    <name type="scientific">Streptococcus suis</name>
    <dbReference type="NCBI Taxonomy" id="1307"/>
    <lineage>
        <taxon>Bacteria</taxon>
        <taxon>Bacillati</taxon>
        <taxon>Bacillota</taxon>
        <taxon>Bacilli</taxon>
        <taxon>Lactobacillales</taxon>
        <taxon>Streptococcaceae</taxon>
        <taxon>Streptococcus</taxon>
    </lineage>
</organism>
<dbReference type="GO" id="GO:0003700">
    <property type="term" value="F:DNA-binding transcription factor activity"/>
    <property type="evidence" value="ECO:0007669"/>
    <property type="project" value="InterPro"/>
</dbReference>
<dbReference type="InterPro" id="IPR005119">
    <property type="entry name" value="LysR_subst-bd"/>
</dbReference>
<reference evidence="6 7" key="1">
    <citation type="submission" date="2016-02" db="EMBL/GenBank/DDBJ databases">
        <authorList>
            <consortium name="Pathogen Informatics"/>
        </authorList>
    </citation>
    <scope>NUCLEOTIDE SEQUENCE [LARGE SCALE GENOMIC DNA]</scope>
    <source>
        <strain evidence="6 7">LSS32</strain>
    </source>
</reference>
<proteinExistence type="inferred from homology"/>
<evidence type="ECO:0000256" key="1">
    <source>
        <dbReference type="ARBA" id="ARBA00009437"/>
    </source>
</evidence>
<evidence type="ECO:0000256" key="2">
    <source>
        <dbReference type="ARBA" id="ARBA00023015"/>
    </source>
</evidence>
<dbReference type="PANTHER" id="PTHR30126:SF64">
    <property type="entry name" value="HTH-TYPE TRANSCRIPTIONAL REGULATOR CITR"/>
    <property type="match status" value="1"/>
</dbReference>
<dbReference type="Pfam" id="PF00126">
    <property type="entry name" value="HTH_1"/>
    <property type="match status" value="1"/>
</dbReference>
<dbReference type="Gene3D" id="3.40.190.290">
    <property type="match status" value="1"/>
</dbReference>
<evidence type="ECO:0000313" key="7">
    <source>
        <dbReference type="Proteomes" id="UP000072618"/>
    </source>
</evidence>
<protein>
    <submittedName>
        <fullName evidence="6">LysR family transcriptional regulator</fullName>
    </submittedName>
</protein>
<dbReference type="RefSeq" id="WP_044672609.1">
    <property type="nucleotide sequence ID" value="NZ_CEFF01000034.1"/>
</dbReference>